<evidence type="ECO:0000259" key="1">
    <source>
        <dbReference type="Pfam" id="PF02771"/>
    </source>
</evidence>
<keyword evidence="3" id="KW-1185">Reference proteome</keyword>
<reference evidence="2 3" key="1">
    <citation type="submission" date="2020-04" db="EMBL/GenBank/DDBJ databases">
        <authorList>
            <person name="De Canck E."/>
        </authorList>
    </citation>
    <scope>NUCLEOTIDE SEQUENCE [LARGE SCALE GENOMIC DNA]</scope>
    <source>
        <strain evidence="2 3">LMG 3441</strain>
    </source>
</reference>
<dbReference type="GO" id="GO:0050660">
    <property type="term" value="F:flavin adenine dinucleotide binding"/>
    <property type="evidence" value="ECO:0007669"/>
    <property type="project" value="InterPro"/>
</dbReference>
<dbReference type="InterPro" id="IPR013786">
    <property type="entry name" value="AcylCoA_DH/ox_N"/>
</dbReference>
<dbReference type="Pfam" id="PF02771">
    <property type="entry name" value="Acyl-CoA_dh_N"/>
    <property type="match status" value="1"/>
</dbReference>
<feature type="domain" description="Acyl-CoA dehydrogenase/oxidase N-terminal" evidence="1">
    <location>
        <begin position="23"/>
        <end position="116"/>
    </location>
</feature>
<dbReference type="Gene3D" id="2.40.110.10">
    <property type="entry name" value="Butyryl-CoA Dehydrogenase, subunit A, domain 2"/>
    <property type="match status" value="1"/>
</dbReference>
<dbReference type="RefSeq" id="WP_175169459.1">
    <property type="nucleotide sequence ID" value="NZ_CADIJQ010000001.1"/>
</dbReference>
<evidence type="ECO:0000313" key="2">
    <source>
        <dbReference type="EMBL" id="CAB3657362.1"/>
    </source>
</evidence>
<organism evidence="2 3">
    <name type="scientific">Achromobacter kerstersii</name>
    <dbReference type="NCBI Taxonomy" id="1353890"/>
    <lineage>
        <taxon>Bacteria</taxon>
        <taxon>Pseudomonadati</taxon>
        <taxon>Pseudomonadota</taxon>
        <taxon>Betaproteobacteria</taxon>
        <taxon>Burkholderiales</taxon>
        <taxon>Alcaligenaceae</taxon>
        <taxon>Achromobacter</taxon>
    </lineage>
</organism>
<gene>
    <name evidence="2" type="ORF">LMG3441_00368</name>
</gene>
<accession>A0A6S6Z2N2</accession>
<dbReference type="Gene3D" id="1.10.540.10">
    <property type="entry name" value="Acyl-CoA dehydrogenase/oxidase, N-terminal domain"/>
    <property type="match status" value="1"/>
</dbReference>
<protein>
    <recommendedName>
        <fullName evidence="1">Acyl-CoA dehydrogenase/oxidase N-terminal domain-containing protein</fullName>
    </recommendedName>
</protein>
<dbReference type="SUPFAM" id="SSF56645">
    <property type="entry name" value="Acyl-CoA dehydrogenase NM domain-like"/>
    <property type="match status" value="1"/>
</dbReference>
<dbReference type="InterPro" id="IPR009100">
    <property type="entry name" value="AcylCoA_DH/oxidase_NM_dom_sf"/>
</dbReference>
<dbReference type="PANTHER" id="PTHR43884">
    <property type="entry name" value="ACYL-COA DEHYDROGENASE"/>
    <property type="match status" value="1"/>
</dbReference>
<dbReference type="InterPro" id="IPR037069">
    <property type="entry name" value="AcylCoA_DH/ox_N_sf"/>
</dbReference>
<dbReference type="InterPro" id="IPR046373">
    <property type="entry name" value="Acyl-CoA_Oxase/DH_mid-dom_sf"/>
</dbReference>
<name>A0A6S6Z2N2_9BURK</name>
<dbReference type="EMBL" id="CADIJQ010000001">
    <property type="protein sequence ID" value="CAB3657362.1"/>
    <property type="molecule type" value="Genomic_DNA"/>
</dbReference>
<dbReference type="PANTHER" id="PTHR43884:SF12">
    <property type="entry name" value="ISOVALERYL-COA DEHYDROGENASE, MITOCHONDRIAL-RELATED"/>
    <property type="match status" value="1"/>
</dbReference>
<dbReference type="AlphaFoldDB" id="A0A6S6Z2N2"/>
<proteinExistence type="predicted"/>
<dbReference type="GO" id="GO:0003995">
    <property type="term" value="F:acyl-CoA dehydrogenase activity"/>
    <property type="evidence" value="ECO:0007669"/>
    <property type="project" value="TreeGrafter"/>
</dbReference>
<sequence>MTAQALHTEANWRLPQDLAAWLTQHADALDDGSHDAATVLPKLAAAGVFRIGVPQALGGQPGTDIGDAIEAVSQVAEHSVASAFVAWGQRVFIEYLLRSPNTVLAERWLTPLLTGEQAGATALSNAMKFLSGIESLQISARESDGHWVLDGRMPWVTNLRPQGFLVAAAVTAPDGTPAVVALPNDIAGLTRSPDLSLMALQSSNTAALEVQGVRIGPEWLIHADARQYLPGARPAFAGLQCGLSIGLARRALDAAAQTGQGQASRGILGEPLAALRAQVEALSASLIAGVRSGRFVTEPWALFEIRIALADAAHQAVQLELQASGGAAYLKPAGASFARRWREAAFLPIVTPSLVQLKTELAKRQAKLAAEAAGAGVAGAGRQAAQASTVAPQAGATA</sequence>
<evidence type="ECO:0000313" key="3">
    <source>
        <dbReference type="Proteomes" id="UP000494269"/>
    </source>
</evidence>
<dbReference type="Proteomes" id="UP000494269">
    <property type="component" value="Unassembled WGS sequence"/>
</dbReference>